<evidence type="ECO:0000256" key="5">
    <source>
        <dbReference type="PIRSR" id="PIRSR606710-2"/>
    </source>
</evidence>
<keyword evidence="9" id="KW-1185">Reference proteome</keyword>
<feature type="site" description="Important for catalytic activity, responsible for pKa modulation of the active site Glu and correct orientation of both the proton donor and substrate" evidence="5">
    <location>
        <position position="131"/>
    </location>
</feature>
<keyword evidence="2 6" id="KW-0378">Hydrolase</keyword>
<dbReference type="PANTHER" id="PTHR42812">
    <property type="entry name" value="BETA-XYLOSIDASE"/>
    <property type="match status" value="1"/>
</dbReference>
<keyword evidence="3 6" id="KW-0326">Glycosidase</keyword>
<dbReference type="Pfam" id="PF17851">
    <property type="entry name" value="GH43_C2"/>
    <property type="match status" value="1"/>
</dbReference>
<feature type="active site" description="Proton acceptor" evidence="4">
    <location>
        <position position="25"/>
    </location>
</feature>
<dbReference type="InterPro" id="IPR023296">
    <property type="entry name" value="Glyco_hydro_beta-prop_sf"/>
</dbReference>
<dbReference type="EMBL" id="FZNR01000010">
    <property type="protein sequence ID" value="SNS13804.1"/>
    <property type="molecule type" value="Genomic_DNA"/>
</dbReference>
<accession>A0A239C316</accession>
<dbReference type="InterPro" id="IPR051795">
    <property type="entry name" value="Glycosyl_Hydrlase_43"/>
</dbReference>
<evidence type="ECO:0000256" key="4">
    <source>
        <dbReference type="PIRSR" id="PIRSR606710-1"/>
    </source>
</evidence>
<protein>
    <submittedName>
        <fullName evidence="8">Beta-xylosidase</fullName>
    </submittedName>
</protein>
<dbReference type="PANTHER" id="PTHR42812:SF12">
    <property type="entry name" value="BETA-XYLOSIDASE-RELATED"/>
    <property type="match status" value="1"/>
</dbReference>
<dbReference type="GO" id="GO:0005975">
    <property type="term" value="P:carbohydrate metabolic process"/>
    <property type="evidence" value="ECO:0007669"/>
    <property type="project" value="InterPro"/>
</dbReference>
<dbReference type="AlphaFoldDB" id="A0A239C316"/>
<dbReference type="Gene3D" id="2.60.120.200">
    <property type="match status" value="1"/>
</dbReference>
<evidence type="ECO:0000256" key="6">
    <source>
        <dbReference type="RuleBase" id="RU361187"/>
    </source>
</evidence>
<name>A0A239C316_9ACTN</name>
<dbReference type="Pfam" id="PF04616">
    <property type="entry name" value="Glyco_hydro_43"/>
    <property type="match status" value="1"/>
</dbReference>
<dbReference type="Gene3D" id="2.115.10.20">
    <property type="entry name" value="Glycosyl hydrolase domain, family 43"/>
    <property type="match status" value="1"/>
</dbReference>
<dbReference type="SUPFAM" id="SSF49899">
    <property type="entry name" value="Concanavalin A-like lectins/glucanases"/>
    <property type="match status" value="1"/>
</dbReference>
<evidence type="ECO:0000256" key="2">
    <source>
        <dbReference type="ARBA" id="ARBA00022801"/>
    </source>
</evidence>
<sequence length="500" mass="53886">MSEVWVADNGDGTYRNPVLYADWSDPDIIRVGDDFYLTASSFNRVPGLPLLHSTDLVNWRIIGHALHRLPAGHATPRPGCGVWAPALRFHAGRFWICYPDPDHGIFLTTADDPAGPWSEPRLILPGRGLIDPCPLWDDDGRAYLVHAWARSRCGFNNRLTAYPMESDLTGPTGPGVLVVDGDAIPGCRTLEGPKWYRRDGWYWLFAPAGGVATGWQYALRSRRVFGPYEPRVVLAQAGTDVNGPHQGAWVDTPAGTDWFAHFQDLGAHGRVVHLQPMRWTADGWPEIGDHGAPVATHRKPAPGPADPVAPATGDTFEDGRPGPQWSWPANPGPGQVLPHPGAGLRLACRPGGDDLRRLPNVLGQRLPGPRLRAETGLRLDAPAGARAGLTVHGRTYAWIGLVNRPGGTYLTCRFAEAEGEAEQDAADPVAVPAGAGVRLAVTVTEPAVVRFAAEIGGERWECGPPFTATPGAWIGATLGLFATGPGGHADFDRFVVRPHR</sequence>
<dbReference type="CDD" id="cd09001">
    <property type="entry name" value="GH43_FsAxh1-like"/>
    <property type="match status" value="1"/>
</dbReference>
<dbReference type="Proteomes" id="UP000198415">
    <property type="component" value="Unassembled WGS sequence"/>
</dbReference>
<proteinExistence type="inferred from homology"/>
<evidence type="ECO:0000259" key="7">
    <source>
        <dbReference type="Pfam" id="PF17851"/>
    </source>
</evidence>
<dbReference type="SUPFAM" id="SSF75005">
    <property type="entry name" value="Arabinanase/levansucrase/invertase"/>
    <property type="match status" value="1"/>
</dbReference>
<dbReference type="InterPro" id="IPR041542">
    <property type="entry name" value="GH43_C2"/>
</dbReference>
<dbReference type="InterPro" id="IPR013320">
    <property type="entry name" value="ConA-like_dom_sf"/>
</dbReference>
<evidence type="ECO:0000256" key="1">
    <source>
        <dbReference type="ARBA" id="ARBA00009865"/>
    </source>
</evidence>
<comment type="similarity">
    <text evidence="1 6">Belongs to the glycosyl hydrolase 43 family.</text>
</comment>
<evidence type="ECO:0000256" key="3">
    <source>
        <dbReference type="ARBA" id="ARBA00023295"/>
    </source>
</evidence>
<dbReference type="InterPro" id="IPR006710">
    <property type="entry name" value="Glyco_hydro_43"/>
</dbReference>
<feature type="active site" description="Proton donor" evidence="4">
    <location>
        <position position="191"/>
    </location>
</feature>
<gene>
    <name evidence="8" type="ORF">SAMN06264365_110243</name>
</gene>
<evidence type="ECO:0000313" key="8">
    <source>
        <dbReference type="EMBL" id="SNS13804.1"/>
    </source>
</evidence>
<dbReference type="GO" id="GO:0004553">
    <property type="term" value="F:hydrolase activity, hydrolyzing O-glycosyl compounds"/>
    <property type="evidence" value="ECO:0007669"/>
    <property type="project" value="InterPro"/>
</dbReference>
<evidence type="ECO:0000313" key="9">
    <source>
        <dbReference type="Proteomes" id="UP000198415"/>
    </source>
</evidence>
<reference evidence="8 9" key="1">
    <citation type="submission" date="2017-06" db="EMBL/GenBank/DDBJ databases">
        <authorList>
            <person name="Kim H.J."/>
            <person name="Triplett B.A."/>
        </authorList>
    </citation>
    <scope>NUCLEOTIDE SEQUENCE [LARGE SCALE GENOMIC DNA]</scope>
    <source>
        <strain evidence="8 9">DSM 43151</strain>
    </source>
</reference>
<organism evidence="8 9">
    <name type="scientific">Actinoplanes regularis</name>
    <dbReference type="NCBI Taxonomy" id="52697"/>
    <lineage>
        <taxon>Bacteria</taxon>
        <taxon>Bacillati</taxon>
        <taxon>Actinomycetota</taxon>
        <taxon>Actinomycetes</taxon>
        <taxon>Micromonosporales</taxon>
        <taxon>Micromonosporaceae</taxon>
        <taxon>Actinoplanes</taxon>
    </lineage>
</organism>
<feature type="domain" description="Beta-xylosidase C-terminal Concanavalin A-like" evidence="7">
    <location>
        <begin position="314"/>
        <end position="496"/>
    </location>
</feature>
<dbReference type="OrthoDB" id="9801455at2"/>
<dbReference type="RefSeq" id="WP_089295774.1">
    <property type="nucleotide sequence ID" value="NZ_BOMU01000062.1"/>
</dbReference>